<dbReference type="GO" id="GO:0045296">
    <property type="term" value="F:cadherin binding"/>
    <property type="evidence" value="ECO:0007669"/>
    <property type="project" value="TreeGrafter"/>
</dbReference>
<evidence type="ECO:0000256" key="3">
    <source>
        <dbReference type="ARBA" id="ARBA00022837"/>
    </source>
</evidence>
<dbReference type="STRING" id="55544.A0A4D9E1H4"/>
<proteinExistence type="predicted"/>
<dbReference type="InterPro" id="IPR039808">
    <property type="entry name" value="Cadherin"/>
</dbReference>
<dbReference type="GO" id="GO:0007156">
    <property type="term" value="P:homophilic cell adhesion via plasma membrane adhesion molecules"/>
    <property type="evidence" value="ECO:0007669"/>
    <property type="project" value="InterPro"/>
</dbReference>
<evidence type="ECO:0000256" key="1">
    <source>
        <dbReference type="ARBA" id="ARBA00004370"/>
    </source>
</evidence>
<dbReference type="OrthoDB" id="9949162at2759"/>
<evidence type="ECO:0000256" key="5">
    <source>
        <dbReference type="PROSITE-ProRule" id="PRU00043"/>
    </source>
</evidence>
<name>A0A4D9E1H4_9SAUR</name>
<dbReference type="CDD" id="cd11304">
    <property type="entry name" value="Cadherin_repeat"/>
    <property type="match status" value="4"/>
</dbReference>
<feature type="region of interest" description="Disordered" evidence="6">
    <location>
        <begin position="737"/>
        <end position="758"/>
    </location>
</feature>
<evidence type="ECO:0000313" key="11">
    <source>
        <dbReference type="Proteomes" id="UP000297703"/>
    </source>
</evidence>
<dbReference type="AlphaFoldDB" id="A0A4D9E1H4"/>
<dbReference type="PANTHER" id="PTHR24027:SF441">
    <property type="entry name" value="CADHERIN DOMAIN-CONTAINING PROTEIN"/>
    <property type="match status" value="1"/>
</dbReference>
<dbReference type="EMBL" id="QXTE01000148">
    <property type="protein sequence ID" value="TFK04019.1"/>
    <property type="molecule type" value="Genomic_DNA"/>
</dbReference>
<feature type="domain" description="Cadherin" evidence="9">
    <location>
        <begin position="564"/>
        <end position="671"/>
    </location>
</feature>
<dbReference type="FunFam" id="2.60.40.60:FF:000300">
    <property type="entry name" value="Cadherin related family member 4"/>
    <property type="match status" value="1"/>
</dbReference>
<keyword evidence="4 7" id="KW-0472">Membrane</keyword>
<comment type="caution">
    <text evidence="10">The sequence shown here is derived from an EMBL/GenBank/DDBJ whole genome shotgun (WGS) entry which is preliminary data.</text>
</comment>
<dbReference type="GO" id="GO:0016342">
    <property type="term" value="C:catenin complex"/>
    <property type="evidence" value="ECO:0007669"/>
    <property type="project" value="TreeGrafter"/>
</dbReference>
<feature type="chain" id="PRO_5020040760" evidence="8">
    <location>
        <begin position="25"/>
        <end position="834"/>
    </location>
</feature>
<keyword evidence="8" id="KW-0732">Signal</keyword>
<feature type="compositionally biased region" description="Polar residues" evidence="6">
    <location>
        <begin position="778"/>
        <end position="788"/>
    </location>
</feature>
<dbReference type="FunFam" id="2.60.40.60:FF:000268">
    <property type="entry name" value="Cadherin related family member 4"/>
    <property type="match status" value="1"/>
</dbReference>
<feature type="domain" description="Cadherin" evidence="9">
    <location>
        <begin position="453"/>
        <end position="567"/>
    </location>
</feature>
<feature type="transmembrane region" description="Helical" evidence="7">
    <location>
        <begin position="697"/>
        <end position="718"/>
    </location>
</feature>
<dbReference type="GO" id="GO:0016477">
    <property type="term" value="P:cell migration"/>
    <property type="evidence" value="ECO:0007669"/>
    <property type="project" value="TreeGrafter"/>
</dbReference>
<evidence type="ECO:0000259" key="9">
    <source>
        <dbReference type="PROSITE" id="PS50268"/>
    </source>
</evidence>
<protein>
    <submittedName>
        <fullName evidence="10">Cadherin-related family member 4</fullName>
    </submittedName>
</protein>
<organism evidence="10 11">
    <name type="scientific">Platysternon megacephalum</name>
    <name type="common">big-headed turtle</name>
    <dbReference type="NCBI Taxonomy" id="55544"/>
    <lineage>
        <taxon>Eukaryota</taxon>
        <taxon>Metazoa</taxon>
        <taxon>Chordata</taxon>
        <taxon>Craniata</taxon>
        <taxon>Vertebrata</taxon>
        <taxon>Euteleostomi</taxon>
        <taxon>Archelosauria</taxon>
        <taxon>Testudinata</taxon>
        <taxon>Testudines</taxon>
        <taxon>Cryptodira</taxon>
        <taxon>Durocryptodira</taxon>
        <taxon>Testudinoidea</taxon>
        <taxon>Platysternidae</taxon>
        <taxon>Platysternon</taxon>
    </lineage>
</organism>
<keyword evidence="7" id="KW-0812">Transmembrane</keyword>
<keyword evidence="7" id="KW-1133">Transmembrane helix</keyword>
<dbReference type="SUPFAM" id="SSF49313">
    <property type="entry name" value="Cadherin-like"/>
    <property type="match status" value="4"/>
</dbReference>
<dbReference type="Proteomes" id="UP000297703">
    <property type="component" value="Unassembled WGS sequence"/>
</dbReference>
<sequence length="834" mass="90463">MGPHGHQSFLLLLALCATGAFVSATVLSDLPTTVSVMESAGPGTIIVEFNLTCQNESSVPTPAPALQSTPPTSFFNQPIVTRHASPTVHYSVQITLSPSAALDARQVNQYTLTVEATCPEEMPANGQLFVRVHTVDGPPQCMVRFASQVGELVQVPEDVAPLMPIYTVVLRRPASGLRFTIEDNDTPLTIDHAGQVLAPGSGFIPAHAGQAFRLRILVTDSSGRNCSGAVTVRVLPVHHPRINFTAEWRSVAVLEKRGAMQLVTQVQAQGDNVRYEIIAPAAHGLYTIDAVTGELHNTYELDLQRSPEVAHTQLLVRAYNMLHPSDSDTMGLNITVLSTNTLAPRCSPTVFLAQVSEDTPIGWTLVTLTCMDPDASNSSLRYQVEGDQRSRYSFRMQGPQLQVNETLDYDSAASACFQYMATILVTDSGQPPLSTRVPVLVMVTPKNEHSPACPASAMFSVPEDANFGDTVGRVNGTDLDYPFDNIEYSIAGGAGASPPAFYIGPRTGEIHVFGPLDYERKQVYILTVQLRDVANDADPRHQRSVLCDITIQVQDTNDQPPRCTPPFQEFFIYSTRDPSLPLAQLQCSDEDKSTVLPLTYTLVGGNTNGRFRLAGSTLLHSAFSYSPDSIREPHTFELLVEVTDSLSAPRHSTTATLVVHVMPWATTTPSTATTRTTLLKEPLVVTRTERFWAPSPWFVAVLTVSMALLLVALAWLAWKLLCRPALGKSAQPLLQDRASSDSHVAKNNAAPGELDKETGHASILSLQEQFDGRAQDPNCPQQNSSCQHPPTVLGKPPAANLPNCPEENTSRQPPAAVLANHRPPPSDFPEPNSS</sequence>
<evidence type="ECO:0000313" key="10">
    <source>
        <dbReference type="EMBL" id="TFK04019.1"/>
    </source>
</evidence>
<feature type="signal peptide" evidence="8">
    <location>
        <begin position="1"/>
        <end position="24"/>
    </location>
</feature>
<accession>A0A4D9E1H4</accession>
<reference evidence="10 11" key="2">
    <citation type="submission" date="2019-04" db="EMBL/GenBank/DDBJ databases">
        <title>The genome sequence of big-headed turtle.</title>
        <authorList>
            <person name="Gong S."/>
        </authorList>
    </citation>
    <scope>NUCLEOTIDE SEQUENCE [LARGE SCALE GENOMIC DNA]</scope>
    <source>
        <strain evidence="10">DO16091913</strain>
        <tissue evidence="10">Muscle</tissue>
    </source>
</reference>
<dbReference type="InterPro" id="IPR002126">
    <property type="entry name" value="Cadherin-like_dom"/>
</dbReference>
<reference evidence="10 11" key="1">
    <citation type="submission" date="2019-04" db="EMBL/GenBank/DDBJ databases">
        <title>Draft genome of the big-headed turtle Platysternon megacephalum.</title>
        <authorList>
            <person name="Gong S."/>
        </authorList>
    </citation>
    <scope>NUCLEOTIDE SEQUENCE [LARGE SCALE GENOMIC DNA]</scope>
    <source>
        <strain evidence="10">DO16091913</strain>
        <tissue evidence="10">Muscle</tissue>
    </source>
</reference>
<dbReference type="GO" id="GO:0008013">
    <property type="term" value="F:beta-catenin binding"/>
    <property type="evidence" value="ECO:0007669"/>
    <property type="project" value="TreeGrafter"/>
</dbReference>
<dbReference type="Pfam" id="PF00028">
    <property type="entry name" value="Cadherin"/>
    <property type="match status" value="2"/>
</dbReference>
<evidence type="ECO:0000256" key="4">
    <source>
        <dbReference type="ARBA" id="ARBA00023136"/>
    </source>
</evidence>
<keyword evidence="3 5" id="KW-0106">Calcium</keyword>
<dbReference type="Gene3D" id="2.60.40.60">
    <property type="entry name" value="Cadherins"/>
    <property type="match status" value="4"/>
</dbReference>
<keyword evidence="2" id="KW-0677">Repeat</keyword>
<dbReference type="GO" id="GO:0005509">
    <property type="term" value="F:calcium ion binding"/>
    <property type="evidence" value="ECO:0007669"/>
    <property type="project" value="UniProtKB-UniRule"/>
</dbReference>
<evidence type="ECO:0000256" key="8">
    <source>
        <dbReference type="SAM" id="SignalP"/>
    </source>
</evidence>
<feature type="domain" description="Cadherin" evidence="9">
    <location>
        <begin position="273"/>
        <end position="350"/>
    </location>
</feature>
<feature type="region of interest" description="Disordered" evidence="6">
    <location>
        <begin position="772"/>
        <end position="834"/>
    </location>
</feature>
<dbReference type="PRINTS" id="PR00205">
    <property type="entry name" value="CADHERIN"/>
</dbReference>
<evidence type="ECO:0000256" key="2">
    <source>
        <dbReference type="ARBA" id="ARBA00022737"/>
    </source>
</evidence>
<dbReference type="SMART" id="SM00112">
    <property type="entry name" value="CA"/>
    <property type="match status" value="3"/>
</dbReference>
<evidence type="ECO:0000256" key="6">
    <source>
        <dbReference type="SAM" id="MobiDB-lite"/>
    </source>
</evidence>
<evidence type="ECO:0000256" key="7">
    <source>
        <dbReference type="SAM" id="Phobius"/>
    </source>
</evidence>
<gene>
    <name evidence="10" type="ORF">DR999_PMT13582</name>
</gene>
<dbReference type="PROSITE" id="PS50268">
    <property type="entry name" value="CADHERIN_2"/>
    <property type="match status" value="4"/>
</dbReference>
<keyword evidence="11" id="KW-1185">Reference proteome</keyword>
<feature type="domain" description="Cadherin" evidence="9">
    <location>
        <begin position="347"/>
        <end position="453"/>
    </location>
</feature>
<comment type="subcellular location">
    <subcellularLocation>
        <location evidence="1">Membrane</location>
    </subcellularLocation>
</comment>
<dbReference type="PANTHER" id="PTHR24027">
    <property type="entry name" value="CADHERIN-23"/>
    <property type="match status" value="1"/>
</dbReference>
<dbReference type="InterPro" id="IPR015919">
    <property type="entry name" value="Cadherin-like_sf"/>
</dbReference>